<dbReference type="VEuPathDB" id="TrichDB:TVAG_020900"/>
<dbReference type="InParanoid" id="A2DH72"/>
<dbReference type="PANTHER" id="PTHR10942">
    <property type="entry name" value="LEISHMANOLYSIN-LIKE PEPTIDASE"/>
    <property type="match status" value="1"/>
</dbReference>
<feature type="active site" evidence="7">
    <location>
        <position position="6"/>
    </location>
</feature>
<dbReference type="Gene3D" id="3.90.132.10">
    <property type="entry name" value="Leishmanolysin , domain 2"/>
    <property type="match status" value="1"/>
</dbReference>
<evidence type="ECO:0000256" key="3">
    <source>
        <dbReference type="ARBA" id="ARBA00022723"/>
    </source>
</evidence>
<dbReference type="PANTHER" id="PTHR10942:SF0">
    <property type="entry name" value="LEISHMANOLYSIN-LIKE PEPTIDASE"/>
    <property type="match status" value="1"/>
</dbReference>
<dbReference type="GO" id="GO:0046872">
    <property type="term" value="F:metal ion binding"/>
    <property type="evidence" value="ECO:0007669"/>
    <property type="project" value="UniProtKB-KW"/>
</dbReference>
<dbReference type="VEuPathDB" id="TrichDB:TVAGG3_0677080"/>
<dbReference type="GO" id="GO:0004222">
    <property type="term" value="F:metalloendopeptidase activity"/>
    <property type="evidence" value="ECO:0007669"/>
    <property type="project" value="InterPro"/>
</dbReference>
<evidence type="ECO:0000256" key="6">
    <source>
        <dbReference type="ARBA" id="ARBA00023049"/>
    </source>
</evidence>
<dbReference type="EMBL" id="DS113200">
    <property type="protein sequence ID" value="EAY20145.1"/>
    <property type="molecule type" value="Genomic_DNA"/>
</dbReference>
<keyword evidence="3 8" id="KW-0479">Metal-binding</keyword>
<dbReference type="SUPFAM" id="SSF55486">
    <property type="entry name" value="Metalloproteases ('zincins'), catalytic domain"/>
    <property type="match status" value="1"/>
</dbReference>
<dbReference type="Proteomes" id="UP000001542">
    <property type="component" value="Unassembled WGS sequence"/>
</dbReference>
<keyword evidence="10" id="KW-1185">Reference proteome</keyword>
<evidence type="ECO:0000256" key="4">
    <source>
        <dbReference type="ARBA" id="ARBA00022801"/>
    </source>
</evidence>
<proteinExistence type="inferred from homology"/>
<keyword evidence="4" id="KW-0378">Hydrolase</keyword>
<comment type="similarity">
    <text evidence="1">Belongs to the peptidase M8 family.</text>
</comment>
<comment type="cofactor">
    <cofactor evidence="8">
        <name>Zn(2+)</name>
        <dbReference type="ChEBI" id="CHEBI:29105"/>
    </cofactor>
    <text evidence="8">Binds 1 zinc ion per subunit.</text>
</comment>
<dbReference type="OrthoDB" id="527990at2759"/>
<dbReference type="InterPro" id="IPR001577">
    <property type="entry name" value="Peptidase_M8"/>
</dbReference>
<gene>
    <name evidence="9" type="ORF">TVAG_020900</name>
</gene>
<accession>A2DH72</accession>
<keyword evidence="5 8" id="KW-0862">Zinc</keyword>
<evidence type="ECO:0000256" key="8">
    <source>
        <dbReference type="PIRSR" id="PIRSR601577-2"/>
    </source>
</evidence>
<evidence type="ECO:0000256" key="7">
    <source>
        <dbReference type="PIRSR" id="PIRSR601577-1"/>
    </source>
</evidence>
<dbReference type="GO" id="GO:0016020">
    <property type="term" value="C:membrane"/>
    <property type="evidence" value="ECO:0007669"/>
    <property type="project" value="InterPro"/>
</dbReference>
<name>A2DH72_TRIV3</name>
<keyword evidence="6 8" id="KW-0482">Metalloprotease</keyword>
<dbReference type="AlphaFoldDB" id="A2DH72"/>
<dbReference type="GO" id="GO:0006508">
    <property type="term" value="P:proteolysis"/>
    <property type="evidence" value="ECO:0007669"/>
    <property type="project" value="UniProtKB-KW"/>
</dbReference>
<feature type="binding site" evidence="8">
    <location>
        <position position="91"/>
    </location>
    <ligand>
        <name>Zn(2+)</name>
        <dbReference type="ChEBI" id="CHEBI:29105"/>
        <note>catalytic</note>
    </ligand>
</feature>
<sequence>MTILHELTHTLGFALNFFEKYHPPESTEVYKDPVCKLTKYKKNYLFLVTPNAHVYAKKRFGVETFIGDNGTSCPAGIEMEDGGSIGTAGSHLEARTYNSENMIGTDIGYPVPFLRFTDATLAVLMDTGNYKINWANAKPLVYGHPESIDGKPISNFAIDPPQFHFPSNYLMTTQDFTGFDYRHYGSGEEFDIVSNIPCDNEFYSPYCNAMDSFYNPKKETYIGSSIFVDLQLLPKPSQVCEEGKAILPGAKI</sequence>
<feature type="binding site" evidence="8">
    <location>
        <position position="5"/>
    </location>
    <ligand>
        <name>Zn(2+)</name>
        <dbReference type="ChEBI" id="CHEBI:29105"/>
        <note>catalytic</note>
    </ligand>
</feature>
<dbReference type="Pfam" id="PF01457">
    <property type="entry name" value="Peptidase_M8"/>
    <property type="match status" value="1"/>
</dbReference>
<feature type="binding site" evidence="8">
    <location>
        <position position="9"/>
    </location>
    <ligand>
        <name>Zn(2+)</name>
        <dbReference type="ChEBI" id="CHEBI:29105"/>
        <note>catalytic</note>
    </ligand>
</feature>
<organism evidence="9 10">
    <name type="scientific">Trichomonas vaginalis (strain ATCC PRA-98 / G3)</name>
    <dbReference type="NCBI Taxonomy" id="412133"/>
    <lineage>
        <taxon>Eukaryota</taxon>
        <taxon>Metamonada</taxon>
        <taxon>Parabasalia</taxon>
        <taxon>Trichomonadida</taxon>
        <taxon>Trichomonadidae</taxon>
        <taxon>Trichomonas</taxon>
    </lineage>
</organism>
<keyword evidence="2" id="KW-0645">Protease</keyword>
<dbReference type="GO" id="GO:0007155">
    <property type="term" value="P:cell adhesion"/>
    <property type="evidence" value="ECO:0007669"/>
    <property type="project" value="InterPro"/>
</dbReference>
<dbReference type="KEGG" id="tva:5465675"/>
<evidence type="ECO:0000256" key="2">
    <source>
        <dbReference type="ARBA" id="ARBA00022670"/>
    </source>
</evidence>
<dbReference type="RefSeq" id="XP_001581131.1">
    <property type="nucleotide sequence ID" value="XM_001581081.1"/>
</dbReference>
<evidence type="ECO:0000256" key="5">
    <source>
        <dbReference type="ARBA" id="ARBA00022833"/>
    </source>
</evidence>
<protein>
    <submittedName>
        <fullName evidence="9">GP63-like</fullName>
    </submittedName>
</protein>
<evidence type="ECO:0000313" key="10">
    <source>
        <dbReference type="Proteomes" id="UP000001542"/>
    </source>
</evidence>
<evidence type="ECO:0000313" key="9">
    <source>
        <dbReference type="EMBL" id="EAY20145.1"/>
    </source>
</evidence>
<evidence type="ECO:0000256" key="1">
    <source>
        <dbReference type="ARBA" id="ARBA00005860"/>
    </source>
</evidence>
<dbReference type="FunFam" id="3.90.132.10:FF:000003">
    <property type="entry name" value="GP63-like"/>
    <property type="match status" value="1"/>
</dbReference>
<reference evidence="9" key="2">
    <citation type="journal article" date="2007" name="Science">
        <title>Draft genome sequence of the sexually transmitted pathogen Trichomonas vaginalis.</title>
        <authorList>
            <person name="Carlton J.M."/>
            <person name="Hirt R.P."/>
            <person name="Silva J.C."/>
            <person name="Delcher A.L."/>
            <person name="Schatz M."/>
            <person name="Zhao Q."/>
            <person name="Wortman J.R."/>
            <person name="Bidwell S.L."/>
            <person name="Alsmark U.C.M."/>
            <person name="Besteiro S."/>
            <person name="Sicheritz-Ponten T."/>
            <person name="Noel C.J."/>
            <person name="Dacks J.B."/>
            <person name="Foster P.G."/>
            <person name="Simillion C."/>
            <person name="Van de Peer Y."/>
            <person name="Miranda-Saavedra D."/>
            <person name="Barton G.J."/>
            <person name="Westrop G.D."/>
            <person name="Mueller S."/>
            <person name="Dessi D."/>
            <person name="Fiori P.L."/>
            <person name="Ren Q."/>
            <person name="Paulsen I."/>
            <person name="Zhang H."/>
            <person name="Bastida-Corcuera F.D."/>
            <person name="Simoes-Barbosa A."/>
            <person name="Brown M.T."/>
            <person name="Hayes R.D."/>
            <person name="Mukherjee M."/>
            <person name="Okumura C.Y."/>
            <person name="Schneider R."/>
            <person name="Smith A.J."/>
            <person name="Vanacova S."/>
            <person name="Villalvazo M."/>
            <person name="Haas B.J."/>
            <person name="Pertea M."/>
            <person name="Feldblyum T.V."/>
            <person name="Utterback T.R."/>
            <person name="Shu C.L."/>
            <person name="Osoegawa K."/>
            <person name="de Jong P.J."/>
            <person name="Hrdy I."/>
            <person name="Horvathova L."/>
            <person name="Zubacova Z."/>
            <person name="Dolezal P."/>
            <person name="Malik S.B."/>
            <person name="Logsdon J.M. Jr."/>
            <person name="Henze K."/>
            <person name="Gupta A."/>
            <person name="Wang C.C."/>
            <person name="Dunne R.L."/>
            <person name="Upcroft J.A."/>
            <person name="Upcroft P."/>
            <person name="White O."/>
            <person name="Salzberg S.L."/>
            <person name="Tang P."/>
            <person name="Chiu C.-H."/>
            <person name="Lee Y.-S."/>
            <person name="Embley T.M."/>
            <person name="Coombs G.H."/>
            <person name="Mottram J.C."/>
            <person name="Tachezy J."/>
            <person name="Fraser-Liggett C.M."/>
            <person name="Johnson P.J."/>
        </authorList>
    </citation>
    <scope>NUCLEOTIDE SEQUENCE [LARGE SCALE GENOMIC DNA]</scope>
    <source>
        <strain evidence="9">G3</strain>
    </source>
</reference>
<reference evidence="9" key="1">
    <citation type="submission" date="2006-10" db="EMBL/GenBank/DDBJ databases">
        <authorList>
            <person name="Amadeo P."/>
            <person name="Zhao Q."/>
            <person name="Wortman J."/>
            <person name="Fraser-Liggett C."/>
            <person name="Carlton J."/>
        </authorList>
    </citation>
    <scope>NUCLEOTIDE SEQUENCE</scope>
    <source>
        <strain evidence="9">G3</strain>
    </source>
</reference>